<keyword evidence="1" id="KW-0812">Transmembrane</keyword>
<dbReference type="Proteomes" id="UP000321954">
    <property type="component" value="Chromosome"/>
</dbReference>
<dbReference type="GO" id="GO:0016758">
    <property type="term" value="F:hexosyltransferase activity"/>
    <property type="evidence" value="ECO:0007669"/>
    <property type="project" value="UniProtKB-ARBA"/>
</dbReference>
<dbReference type="PANTHER" id="PTHR22916">
    <property type="entry name" value="GLYCOSYLTRANSFERASE"/>
    <property type="match status" value="1"/>
</dbReference>
<dbReference type="InterPro" id="IPR001173">
    <property type="entry name" value="Glyco_trans_2-like"/>
</dbReference>
<dbReference type="AlphaFoldDB" id="A0A5B8YIT6"/>
<keyword evidence="1" id="KW-0472">Membrane</keyword>
<dbReference type="Pfam" id="PF00535">
    <property type="entry name" value="Glycos_transf_2"/>
    <property type="match status" value="1"/>
</dbReference>
<reference evidence="3 4" key="1">
    <citation type="submission" date="2019-08" db="EMBL/GenBank/DDBJ databases">
        <title>Antarcticibacterium arcticum sp. nov., a bacterium isolated from marine sediment of the Canadian Beaufort Sea.</title>
        <authorList>
            <person name="Lee Y.M."/>
            <person name="Baek K."/>
            <person name="Lee D.-H."/>
            <person name="Shin S.C."/>
            <person name="Jin Y.K."/>
            <person name="Park Y."/>
        </authorList>
    </citation>
    <scope>NUCLEOTIDE SEQUENCE [LARGE SCALE GENOMIC DNA]</scope>
    <source>
        <strain evidence="3 4">PAMC 28998</strain>
    </source>
</reference>
<dbReference type="InterPro" id="IPR029044">
    <property type="entry name" value="Nucleotide-diphossugar_trans"/>
</dbReference>
<feature type="transmembrane region" description="Helical" evidence="1">
    <location>
        <begin position="293"/>
        <end position="314"/>
    </location>
</feature>
<dbReference type="EMBL" id="CP042476">
    <property type="protein sequence ID" value="QED36533.1"/>
    <property type="molecule type" value="Genomic_DNA"/>
</dbReference>
<proteinExistence type="predicted"/>
<dbReference type="SUPFAM" id="SSF53448">
    <property type="entry name" value="Nucleotide-diphospho-sugar transferases"/>
    <property type="match status" value="1"/>
</dbReference>
<evidence type="ECO:0000313" key="3">
    <source>
        <dbReference type="EMBL" id="QED36533.1"/>
    </source>
</evidence>
<dbReference type="PANTHER" id="PTHR22916:SF3">
    <property type="entry name" value="UDP-GLCNAC:BETAGAL BETA-1,3-N-ACETYLGLUCOSAMINYLTRANSFERASE-LIKE PROTEIN 1"/>
    <property type="match status" value="1"/>
</dbReference>
<evidence type="ECO:0000259" key="2">
    <source>
        <dbReference type="Pfam" id="PF00535"/>
    </source>
</evidence>
<sequence length="324" mass="38669">MNFNQFKEKYQKFEVEEFPNKVTYSPLVSVLVQTYNHENYIRECLDSILYQKTDFDFEILLGEDYSTDTTREICKDYAEKNPENIRLFLHHPDNKIIINGVSTGNFNAFYNFYKAQGKYIAFCEGDDRWRDPFKLQKHINSFKTNFRLVMNYHSYITVDHNSNLFQTYQMKLQPIGNISGTQLLEGKFHPLLSTTCFKKVFNEIPLEMTQVMNVDTFLISLLGNFGDAIYLKNIFPSAYRIHKGGMWSLKEKKQKYLSKILTFTKLEEFYLSQGNKRLSQFYRDKKANTFKMAAVFYFLNLNFFQFIQNVWNYIKTKFFNLKFL</sequence>
<evidence type="ECO:0000313" key="4">
    <source>
        <dbReference type="Proteomes" id="UP000321954"/>
    </source>
</evidence>
<evidence type="ECO:0000256" key="1">
    <source>
        <dbReference type="SAM" id="Phobius"/>
    </source>
</evidence>
<name>A0A5B8YIT6_9FLAO</name>
<dbReference type="Gene3D" id="3.90.550.10">
    <property type="entry name" value="Spore Coat Polysaccharide Biosynthesis Protein SpsA, Chain A"/>
    <property type="match status" value="1"/>
</dbReference>
<keyword evidence="3" id="KW-0808">Transferase</keyword>
<keyword evidence="1" id="KW-1133">Transmembrane helix</keyword>
<gene>
    <name evidence="3" type="ORF">FK178_01850</name>
</gene>
<protein>
    <submittedName>
        <fullName evidence="3">Glycosyltransferase family 2 protein</fullName>
    </submittedName>
</protein>
<keyword evidence="4" id="KW-1185">Reference proteome</keyword>
<dbReference type="KEGG" id="anp:FK178_01850"/>
<organism evidence="3 4">
    <name type="scientific">Antarcticibacterium arcticum</name>
    <dbReference type="NCBI Taxonomy" id="2585771"/>
    <lineage>
        <taxon>Bacteria</taxon>
        <taxon>Pseudomonadati</taxon>
        <taxon>Bacteroidota</taxon>
        <taxon>Flavobacteriia</taxon>
        <taxon>Flavobacteriales</taxon>
        <taxon>Flavobacteriaceae</taxon>
        <taxon>Antarcticibacterium</taxon>
    </lineage>
</organism>
<accession>A0A5B8YIT6</accession>
<dbReference type="OrthoDB" id="199095at2"/>
<dbReference type="RefSeq" id="WP_146830435.1">
    <property type="nucleotide sequence ID" value="NZ_CP042476.1"/>
</dbReference>
<feature type="domain" description="Glycosyltransferase 2-like" evidence="2">
    <location>
        <begin position="29"/>
        <end position="170"/>
    </location>
</feature>